<dbReference type="SUPFAM" id="SSF50156">
    <property type="entry name" value="PDZ domain-like"/>
    <property type="match status" value="1"/>
</dbReference>
<evidence type="ECO:0000259" key="1">
    <source>
        <dbReference type="Pfam" id="PF13180"/>
    </source>
</evidence>
<reference evidence="2 3" key="1">
    <citation type="journal article" date="2019" name="Nat. Med.">
        <title>A library of human gut bacterial isolates paired with longitudinal multiomics data enables mechanistic microbiome research.</title>
        <authorList>
            <person name="Poyet M."/>
            <person name="Groussin M."/>
            <person name="Gibbons S.M."/>
            <person name="Avila-Pacheco J."/>
            <person name="Jiang X."/>
            <person name="Kearney S.M."/>
            <person name="Perrotta A.R."/>
            <person name="Berdy B."/>
            <person name="Zhao S."/>
            <person name="Lieberman T.D."/>
            <person name="Swanson P.K."/>
            <person name="Smith M."/>
            <person name="Roesemann S."/>
            <person name="Alexander J.E."/>
            <person name="Rich S.A."/>
            <person name="Livny J."/>
            <person name="Vlamakis H."/>
            <person name="Clish C."/>
            <person name="Bullock K."/>
            <person name="Deik A."/>
            <person name="Scott J."/>
            <person name="Pierce K.A."/>
            <person name="Xavier R.J."/>
            <person name="Alm E.J."/>
        </authorList>
    </citation>
    <scope>NUCLEOTIDE SEQUENCE [LARGE SCALE GENOMIC DNA]</scope>
    <source>
        <strain evidence="2 3">BIOML-A58</strain>
    </source>
</reference>
<comment type="caution">
    <text evidence="2">The sequence shown here is derived from an EMBL/GenBank/DDBJ whole genome shotgun (WGS) entry which is preliminary data.</text>
</comment>
<dbReference type="InterPro" id="IPR001478">
    <property type="entry name" value="PDZ"/>
</dbReference>
<name>A0A7J5PWG7_9BACE</name>
<protein>
    <submittedName>
        <fullName evidence="2">PDZ domain-containing protein</fullName>
    </submittedName>
</protein>
<proteinExistence type="predicted"/>
<dbReference type="SUPFAM" id="SSF49785">
    <property type="entry name" value="Galactose-binding domain-like"/>
    <property type="match status" value="1"/>
</dbReference>
<dbReference type="PANTHER" id="PTHR42732">
    <property type="entry name" value="BETA-GALACTOSIDASE"/>
    <property type="match status" value="1"/>
</dbReference>
<dbReference type="PANTHER" id="PTHR42732:SF1">
    <property type="entry name" value="BETA-MANNOSIDASE"/>
    <property type="match status" value="1"/>
</dbReference>
<feature type="domain" description="PDZ" evidence="1">
    <location>
        <begin position="307"/>
        <end position="376"/>
    </location>
</feature>
<dbReference type="GO" id="GO:0004553">
    <property type="term" value="F:hydrolase activity, hydrolyzing O-glycosyl compounds"/>
    <property type="evidence" value="ECO:0007669"/>
    <property type="project" value="InterPro"/>
</dbReference>
<dbReference type="GO" id="GO:0005975">
    <property type="term" value="P:carbohydrate metabolic process"/>
    <property type="evidence" value="ECO:0007669"/>
    <property type="project" value="InterPro"/>
</dbReference>
<dbReference type="Proteomes" id="UP000434604">
    <property type="component" value="Unassembled WGS sequence"/>
</dbReference>
<dbReference type="EMBL" id="WDED01000016">
    <property type="protein sequence ID" value="KAB6147364.1"/>
    <property type="molecule type" value="Genomic_DNA"/>
</dbReference>
<evidence type="ECO:0000313" key="2">
    <source>
        <dbReference type="EMBL" id="KAB6147364.1"/>
    </source>
</evidence>
<dbReference type="RefSeq" id="WP_151934787.1">
    <property type="nucleotide sequence ID" value="NZ_JBCHGU010000012.1"/>
</dbReference>
<dbReference type="Gene3D" id="2.30.42.10">
    <property type="match status" value="1"/>
</dbReference>
<dbReference type="AlphaFoldDB" id="A0A7J5PWG7"/>
<dbReference type="InterPro" id="IPR008979">
    <property type="entry name" value="Galactose-bd-like_sf"/>
</dbReference>
<organism evidence="2 3">
    <name type="scientific">Bacteroides xylanisolvens</name>
    <dbReference type="NCBI Taxonomy" id="371601"/>
    <lineage>
        <taxon>Bacteria</taxon>
        <taxon>Pseudomonadati</taxon>
        <taxon>Bacteroidota</taxon>
        <taxon>Bacteroidia</taxon>
        <taxon>Bacteroidales</taxon>
        <taxon>Bacteroidaceae</taxon>
        <taxon>Bacteroides</taxon>
    </lineage>
</organism>
<dbReference type="InterPro" id="IPR051913">
    <property type="entry name" value="GH2_Domain-Containing"/>
</dbReference>
<dbReference type="InterPro" id="IPR036034">
    <property type="entry name" value="PDZ_sf"/>
</dbReference>
<accession>A0A7J5PWG7</accession>
<dbReference type="Pfam" id="PF13180">
    <property type="entry name" value="PDZ_2"/>
    <property type="match status" value="1"/>
</dbReference>
<dbReference type="Gene3D" id="2.60.120.260">
    <property type="entry name" value="Galactose-binding domain-like"/>
    <property type="match status" value="1"/>
</dbReference>
<gene>
    <name evidence="2" type="ORF">GA398_12165</name>
</gene>
<sequence length="380" mass="43220">MKILIVKRVTILFFLILIYLSFEVAACRVRVRESFDEGWQFHKGDIVIKRAVKAGRHGGLADADVRMVEGEEIIIAYTDGNKVVDYKASDWTSVNLPHDWLVEEPFVNDSTLGSQSSSNCYRPVGIGFYHKEFNIPIEDEGKRISVEFDGIFRNSTVWGNGHIKGNHPRGYLFTRNIVMALYQPISVTHWGAMVDYNIFTDPSTLKQLPQNETNKHFVYIPVIFLNLEKGNYKVDNDDSDVFRMGLLNPKMDELGVVSPHLRRLTKAPKMSLPVIKAGSNNNNLVYWFGWTVKSLETQGERSVTGMDAERGVYVVTLVAYEGPMKDFIQANDVVLKLGETDVNNLDDLQRAAKRVLPGKTQEMVVFRNQKENRINILSKK</sequence>
<evidence type="ECO:0000313" key="3">
    <source>
        <dbReference type="Proteomes" id="UP000434604"/>
    </source>
</evidence>